<keyword evidence="2" id="KW-1185">Reference proteome</keyword>
<gene>
    <name evidence="1" type="ORF">ACFOW6_17445</name>
</gene>
<organism evidence="1 2">
    <name type="scientific">Fodinicurvata halophila</name>
    <dbReference type="NCBI Taxonomy" id="1419723"/>
    <lineage>
        <taxon>Bacteria</taxon>
        <taxon>Pseudomonadati</taxon>
        <taxon>Pseudomonadota</taxon>
        <taxon>Alphaproteobacteria</taxon>
        <taxon>Rhodospirillales</taxon>
        <taxon>Rhodovibrionaceae</taxon>
        <taxon>Fodinicurvata</taxon>
    </lineage>
</organism>
<reference evidence="2" key="1">
    <citation type="journal article" date="2019" name="Int. J. Syst. Evol. Microbiol.">
        <title>The Global Catalogue of Microorganisms (GCM) 10K type strain sequencing project: providing services to taxonomists for standard genome sequencing and annotation.</title>
        <authorList>
            <consortium name="The Broad Institute Genomics Platform"/>
            <consortium name="The Broad Institute Genome Sequencing Center for Infectious Disease"/>
            <person name="Wu L."/>
            <person name="Ma J."/>
        </authorList>
    </citation>
    <scope>NUCLEOTIDE SEQUENCE [LARGE SCALE GENOMIC DNA]</scope>
    <source>
        <strain evidence="2">CECT 8472</strain>
    </source>
</reference>
<dbReference type="RefSeq" id="WP_382423711.1">
    <property type="nucleotide sequence ID" value="NZ_JBHSCW010000011.1"/>
</dbReference>
<protein>
    <submittedName>
        <fullName evidence="1">PAS domain-containing protein</fullName>
    </submittedName>
</protein>
<comment type="caution">
    <text evidence="1">The sequence shown here is derived from an EMBL/GenBank/DDBJ whole genome shotgun (WGS) entry which is preliminary data.</text>
</comment>
<name>A0ABV8URF3_9PROT</name>
<evidence type="ECO:0000313" key="2">
    <source>
        <dbReference type="Proteomes" id="UP001595799"/>
    </source>
</evidence>
<evidence type="ECO:0000313" key="1">
    <source>
        <dbReference type="EMBL" id="MFC4353337.1"/>
    </source>
</evidence>
<dbReference type="Pfam" id="PF07310">
    <property type="entry name" value="PAS_5"/>
    <property type="match status" value="1"/>
</dbReference>
<dbReference type="InterPro" id="IPR009922">
    <property type="entry name" value="DUF1457"/>
</dbReference>
<proteinExistence type="predicted"/>
<accession>A0ABV8URF3</accession>
<dbReference type="Proteomes" id="UP001595799">
    <property type="component" value="Unassembled WGS sequence"/>
</dbReference>
<sequence>MLQALEDEYRHLIDQWKQARTDGGVPTRESFDPMALRGLVARVHLLEFDGPEKLIYRLSGTHEQARLGEDPKGDDYLTLIDPDARDYLVRNMHRILFHPAALVFTTQEIHADGSRTPTRFIALPLRDTRRGRDQVIALVSEKGPKQHLQATFPVPLSHPWHDEVIAIEAVELGSGVPDIPIYKRESA</sequence>
<dbReference type="EMBL" id="JBHSCW010000011">
    <property type="protein sequence ID" value="MFC4353337.1"/>
    <property type="molecule type" value="Genomic_DNA"/>
</dbReference>